<organism evidence="10 11">
    <name type="scientific">Salmo trutta</name>
    <name type="common">Brown trout</name>
    <dbReference type="NCBI Taxonomy" id="8032"/>
    <lineage>
        <taxon>Eukaryota</taxon>
        <taxon>Metazoa</taxon>
        <taxon>Chordata</taxon>
        <taxon>Craniata</taxon>
        <taxon>Vertebrata</taxon>
        <taxon>Euteleostomi</taxon>
        <taxon>Actinopterygii</taxon>
        <taxon>Neopterygii</taxon>
        <taxon>Teleostei</taxon>
        <taxon>Protacanthopterygii</taxon>
        <taxon>Salmoniformes</taxon>
        <taxon>Salmonidae</taxon>
        <taxon>Salmoninae</taxon>
        <taxon>Salmo</taxon>
    </lineage>
</organism>
<feature type="chain" id="PRO_5025346928" evidence="8">
    <location>
        <begin position="19"/>
        <end position="1261"/>
    </location>
</feature>
<gene>
    <name evidence="10" type="primary">vtg3</name>
</gene>
<dbReference type="InterPro" id="IPR015817">
    <property type="entry name" value="Vitellinogen_open_b-sht_sub1"/>
</dbReference>
<evidence type="ECO:0000256" key="6">
    <source>
        <dbReference type="PROSITE-ProRule" id="PRU00557"/>
    </source>
</evidence>
<dbReference type="Gene3D" id="2.30.230.10">
    <property type="entry name" value="Lipovitellin, beta-sheet shell regions, chain A"/>
    <property type="match status" value="1"/>
</dbReference>
<proteinExistence type="predicted"/>
<feature type="region of interest" description="Disordered" evidence="7">
    <location>
        <begin position="1239"/>
        <end position="1261"/>
    </location>
</feature>
<dbReference type="Proteomes" id="UP000472277">
    <property type="component" value="Chromosome 22"/>
</dbReference>
<dbReference type="SMART" id="SM01170">
    <property type="entry name" value="DUF1944"/>
    <property type="match status" value="1"/>
</dbReference>
<dbReference type="Pfam" id="PF01347">
    <property type="entry name" value="Vitellogenin_N"/>
    <property type="match status" value="1"/>
</dbReference>
<accession>A0A673ZCY8</accession>
<feature type="compositionally biased region" description="Polar residues" evidence="7">
    <location>
        <begin position="1250"/>
        <end position="1261"/>
    </location>
</feature>
<dbReference type="FunFam" id="2.20.50.20:FF:000005">
    <property type="entry name" value="Vitellogenin 3"/>
    <property type="match status" value="1"/>
</dbReference>
<dbReference type="InterPro" id="IPR050733">
    <property type="entry name" value="Vitellogenin/Apolipophorin"/>
</dbReference>
<dbReference type="Gene3D" id="2.20.80.10">
    <property type="entry name" value="Lipovitellin-phosvitin complex, chain A, domain 4"/>
    <property type="match status" value="1"/>
</dbReference>
<keyword evidence="2 8" id="KW-0732">Signal</keyword>
<dbReference type="Gene3D" id="2.20.90.10">
    <property type="entry name" value="Vitellinogen, beta-sheet shell domain"/>
    <property type="match status" value="1"/>
</dbReference>
<dbReference type="Gene3D" id="1.25.10.20">
    <property type="entry name" value="Vitellinogen, superhelical"/>
    <property type="match status" value="1"/>
</dbReference>
<feature type="disulfide bond" evidence="6">
    <location>
        <begin position="157"/>
        <end position="183"/>
    </location>
</feature>
<dbReference type="SMART" id="SM01169">
    <property type="entry name" value="DUF1943"/>
    <property type="match status" value="1"/>
</dbReference>
<dbReference type="SUPFAM" id="SSF48431">
    <property type="entry name" value="Lipovitellin-phosvitin complex, superhelical domain"/>
    <property type="match status" value="1"/>
</dbReference>
<dbReference type="PROSITE" id="PS51211">
    <property type="entry name" value="VITELLOGENIN"/>
    <property type="match status" value="1"/>
</dbReference>
<evidence type="ECO:0000313" key="10">
    <source>
        <dbReference type="Ensembl" id="ENSSTUP00000044031.1"/>
    </source>
</evidence>
<dbReference type="PANTHER" id="PTHR23345:SF29">
    <property type="entry name" value="VITELLOGENIN 3, PHOSVITINLESS"/>
    <property type="match status" value="1"/>
</dbReference>
<evidence type="ECO:0000256" key="8">
    <source>
        <dbReference type="SAM" id="SignalP"/>
    </source>
</evidence>
<dbReference type="AlphaFoldDB" id="A0A673ZCY8"/>
<evidence type="ECO:0000256" key="5">
    <source>
        <dbReference type="ARBA" id="ARBA00023180"/>
    </source>
</evidence>
<dbReference type="PANTHER" id="PTHR23345">
    <property type="entry name" value="VITELLOGENIN-RELATED"/>
    <property type="match status" value="1"/>
</dbReference>
<keyword evidence="11" id="KW-1185">Reference proteome</keyword>
<dbReference type="InterPro" id="IPR015819">
    <property type="entry name" value="Lipid_transp_b-sht_shell"/>
</dbReference>
<keyword evidence="4 6" id="KW-1015">Disulfide bond</keyword>
<evidence type="ECO:0000256" key="3">
    <source>
        <dbReference type="ARBA" id="ARBA00022761"/>
    </source>
</evidence>
<keyword evidence="5" id="KW-0325">Glycoprotein</keyword>
<comment type="caution">
    <text evidence="6">Lacks conserved residue(s) required for the propagation of feature annotation.</text>
</comment>
<dbReference type="GeneTree" id="ENSGT00530000064273"/>
<name>A0A673ZCY8_SALTR</name>
<dbReference type="Pfam" id="PF09172">
    <property type="entry name" value="Vit_open_b-sht"/>
    <property type="match status" value="1"/>
</dbReference>
<dbReference type="GO" id="GO:0032355">
    <property type="term" value="P:response to estradiol"/>
    <property type="evidence" value="ECO:0007669"/>
    <property type="project" value="TreeGrafter"/>
</dbReference>
<evidence type="ECO:0000313" key="11">
    <source>
        <dbReference type="Proteomes" id="UP000472277"/>
    </source>
</evidence>
<evidence type="ECO:0000256" key="4">
    <source>
        <dbReference type="ARBA" id="ARBA00023157"/>
    </source>
</evidence>
<reference evidence="10" key="1">
    <citation type="submission" date="2025-08" db="UniProtKB">
        <authorList>
            <consortium name="Ensembl"/>
        </authorList>
    </citation>
    <scope>IDENTIFICATION</scope>
</reference>
<evidence type="ECO:0000259" key="9">
    <source>
        <dbReference type="PROSITE" id="PS51211"/>
    </source>
</evidence>
<dbReference type="InterPro" id="IPR037088">
    <property type="entry name" value="Vitellinogen_b-sht_shell_sf"/>
</dbReference>
<feature type="signal peptide" evidence="8">
    <location>
        <begin position="1"/>
        <end position="18"/>
    </location>
</feature>
<dbReference type="Ensembl" id="ENSSTUT00000045962.1">
    <property type="protein sequence ID" value="ENSSTUP00000044031.1"/>
    <property type="gene ID" value="ENSSTUG00000014956.1"/>
</dbReference>
<evidence type="ECO:0000256" key="1">
    <source>
        <dbReference type="ARBA" id="ARBA00022553"/>
    </source>
</evidence>
<dbReference type="FunFam" id="2.20.80.10:FF:000001">
    <property type="entry name" value="Vitellogenin 7"/>
    <property type="match status" value="1"/>
</dbReference>
<dbReference type="GO" id="GO:0045735">
    <property type="term" value="F:nutrient reservoir activity"/>
    <property type="evidence" value="ECO:0007669"/>
    <property type="project" value="UniProtKB-KW"/>
</dbReference>
<dbReference type="SMART" id="SM00638">
    <property type="entry name" value="LPD_N"/>
    <property type="match status" value="1"/>
</dbReference>
<dbReference type="InterPro" id="IPR015255">
    <property type="entry name" value="Vitellinogen_open_b-sht"/>
</dbReference>
<dbReference type="Gene3D" id="2.20.50.20">
    <property type="entry name" value="Lipovitellin. Chain A, domain 3"/>
    <property type="match status" value="1"/>
</dbReference>
<dbReference type="SUPFAM" id="SSF56968">
    <property type="entry name" value="Lipovitellin-phosvitin complex, beta-sheet shell regions"/>
    <property type="match status" value="3"/>
</dbReference>
<protein>
    <submittedName>
        <fullName evidence="10">Vitellogenin 3, phosvitinless</fullName>
    </submittedName>
</protein>
<dbReference type="Pfam" id="PF09175">
    <property type="entry name" value="Vit_b-sht_shell"/>
    <property type="match status" value="1"/>
</dbReference>
<dbReference type="InterPro" id="IPR001747">
    <property type="entry name" value="Vitellogenin_N"/>
</dbReference>
<keyword evidence="3" id="KW-0758">Storage protein</keyword>
<dbReference type="GO" id="GO:0071391">
    <property type="term" value="P:cellular response to estrogen stimulus"/>
    <property type="evidence" value="ECO:0007669"/>
    <property type="project" value="TreeGrafter"/>
</dbReference>
<evidence type="ECO:0000256" key="2">
    <source>
        <dbReference type="ARBA" id="ARBA00022729"/>
    </source>
</evidence>
<reference evidence="10" key="2">
    <citation type="submission" date="2025-09" db="UniProtKB">
        <authorList>
            <consortium name="Ensembl"/>
        </authorList>
    </citation>
    <scope>IDENTIFICATION</scope>
</reference>
<sequence>MWGFLLCHLVALAGKCPGLNPKKTYEYKYEGMVNIGRGMPNLAESGVRLMCKVKIIGVSAQTFLLRVSNLNFEEFNGIPGKNTFDASPKLTKRIAAGLRKPFMFEYAKGRVGDIRTSAEISDTIVNIVRGILGFFQVTVKTTQRVYELEEFGIHGLCQSTYANVEDANSQELSVTQIVDINNCKKKAAIYRGMALAVDNKLSKERGDSVISTVRYVYTVKPTVDGGLIKKAHALERQHFSPFNVKGGNSKLQAMKELVLLSVTDTVVTPAVGPMISRGNLVYKFVKVLAQIPILMKKLDDPVPKIADMIKRLAQANIYQTDSATSEDVVVLFQLLRVTSLENHEVLWKQLSGNDEHRRWLLDTIVEVADARVLKFLKNRFKAGDVSANEAGQTLLIAFNHLAAETDLMEMAKEFLSMPFSKSHPMLWNTVVLSYGSLVYRYCTYEYGTSCPVAVVQPLLDLVIDGLKRNSELDMVLALKAIGNAGHPSSIKTIRRFLPGVSAAPVTLPPRVLSAAVQSLRHLAVRDPHSVQDITVSLFVQRHLPTEIRMLACMILFETKPPLALVSTVTAFLLEEADMHVASFSYSLIGSIAKSSTPDNHFLSTACNVAVKILAPKFGRVSYHYSKAMHLDWFNDDFLIGTATEIFMLKNAASYIPTEIVTKGKFHFIGKILQLVELGFRADGIKELFRQNIQVFNGHLSYSDFKAIFKVLQDWQTLPEDKPLLSAYTQIFGQEFFFADLNKDLIRSVIKTVSPSAGKESPVWKMIENLQKGMSWHWTKPFLMFETRYIQATSLGLPLEISKYYNTVTTITVNAKAAISPPLTNRLGQLLTSDVSLVTDGFAGFSKDQFVFHGINTDIFQCGAELKSKTVVAMPWEFSMKMNVKKNTFEIDLPPCKKETKLFSVKFDVYAVSRNIEEPSLAKMTPMMPDSIEIVKFDIYHPQVKVCAEANIYGAAFCIESEATRSHYIDEYPLYYFLGYTNFAYTIQPVQSNKSVDKIHIEMNASPTKYPVSVRHLLDTLRRLSKDATKSFHLSSGSSSSRMSHQASFKAKEAWNVNPEPLFTIKALAMSGNTKPEGYEAAAYYTPAAQTDNAQLIVSQVGEEANWKLCTDANVDKMHLRWGAECQSYEMSMKTATTHLPGSKPTLKAKIHWKTVSGYMTEVGKSIEKYIPGMAFLLGFYQKHDTNSKHEVSASVVAATAGSIAMKIKLPDVVTQADSSSCSRFTLHAWTKQQHTAYNPPLFSRPFPETFSPTSPRSSTHP</sequence>
<dbReference type="InterPro" id="IPR011030">
    <property type="entry name" value="Lipovitellin_superhlx_dom"/>
</dbReference>
<keyword evidence="1" id="KW-0597">Phosphoprotein</keyword>
<dbReference type="GO" id="GO:0005319">
    <property type="term" value="F:lipid transporter activity"/>
    <property type="evidence" value="ECO:0007669"/>
    <property type="project" value="InterPro"/>
</dbReference>
<evidence type="ECO:0000256" key="7">
    <source>
        <dbReference type="SAM" id="MobiDB-lite"/>
    </source>
</evidence>
<dbReference type="InterPro" id="IPR015258">
    <property type="entry name" value="Vitellinogen_b-sht_shell"/>
</dbReference>
<feature type="domain" description="Vitellogenin" evidence="9">
    <location>
        <begin position="19"/>
        <end position="659"/>
    </location>
</feature>
<dbReference type="InterPro" id="IPR015816">
    <property type="entry name" value="Vitellinogen_b-sht_N"/>
</dbReference>